<accession>A0A0B6TSM2</accession>
<dbReference type="InterPro" id="IPR013762">
    <property type="entry name" value="Integrase-like_cat_sf"/>
</dbReference>
<dbReference type="HOGENOM" id="CLU_060271_1_0_11"/>
<dbReference type="AlphaFoldDB" id="A0A0B6TSM2"/>
<evidence type="ECO:0000313" key="3">
    <source>
        <dbReference type="Proteomes" id="UP000031928"/>
    </source>
</evidence>
<gene>
    <name evidence="2" type="ORF">B840_04880</name>
</gene>
<dbReference type="InterPro" id="IPR011010">
    <property type="entry name" value="DNA_brk_join_enz"/>
</dbReference>
<protein>
    <recommendedName>
        <fullName evidence="4">Tyr recombinase domain-containing protein</fullName>
    </recommendedName>
</protein>
<dbReference type="EMBL" id="CP007790">
    <property type="protein sequence ID" value="AJK68595.1"/>
    <property type="molecule type" value="Genomic_DNA"/>
</dbReference>
<name>A0A0B6TSM2_9CORY</name>
<organism evidence="2 3">
    <name type="scientific">Corynebacterium marinum DSM 44953</name>
    <dbReference type="NCBI Taxonomy" id="1224162"/>
    <lineage>
        <taxon>Bacteria</taxon>
        <taxon>Bacillati</taxon>
        <taxon>Actinomycetota</taxon>
        <taxon>Actinomycetes</taxon>
        <taxon>Mycobacteriales</taxon>
        <taxon>Corynebacteriaceae</taxon>
        <taxon>Corynebacterium</taxon>
    </lineage>
</organism>
<evidence type="ECO:0008006" key="4">
    <source>
        <dbReference type="Google" id="ProtNLM"/>
    </source>
</evidence>
<dbReference type="GO" id="GO:0006310">
    <property type="term" value="P:DNA recombination"/>
    <property type="evidence" value="ECO:0007669"/>
    <property type="project" value="UniProtKB-KW"/>
</dbReference>
<proteinExistence type="predicted"/>
<dbReference type="Proteomes" id="UP000031928">
    <property type="component" value="Chromosome"/>
</dbReference>
<keyword evidence="1" id="KW-0233">DNA recombination</keyword>
<dbReference type="KEGG" id="cmq:B840_04880"/>
<keyword evidence="3" id="KW-1185">Reference proteome</keyword>
<evidence type="ECO:0000256" key="1">
    <source>
        <dbReference type="ARBA" id="ARBA00023172"/>
    </source>
</evidence>
<dbReference type="SUPFAM" id="SSF56349">
    <property type="entry name" value="DNA breaking-rejoining enzymes"/>
    <property type="match status" value="1"/>
</dbReference>
<dbReference type="GO" id="GO:0015074">
    <property type="term" value="P:DNA integration"/>
    <property type="evidence" value="ECO:0007669"/>
    <property type="project" value="InterPro"/>
</dbReference>
<evidence type="ECO:0000313" key="2">
    <source>
        <dbReference type="EMBL" id="AJK68595.1"/>
    </source>
</evidence>
<dbReference type="Gene3D" id="1.10.443.10">
    <property type="entry name" value="Intergrase catalytic core"/>
    <property type="match status" value="1"/>
</dbReference>
<reference evidence="2 3" key="1">
    <citation type="submission" date="2014-05" db="EMBL/GenBank/DDBJ databases">
        <title>Complete genome sequence of Corynebacterium marinum DSM 44953.</title>
        <authorList>
            <person name="Schaffert L."/>
            <person name="Albersmeier A."/>
            <person name="Kalinowski J."/>
            <person name="Ruckert C."/>
        </authorList>
    </citation>
    <scope>NUCLEOTIDE SEQUENCE [LARGE SCALE GENOMIC DNA]</scope>
    <source>
        <strain evidence="2 3">DSM 44953</strain>
    </source>
</reference>
<sequence>MSPRRWADVADFSRNAVLEAVDIEHYSDDQTRAYLGYVARLASYVHHICGRPLTYEDVFTQAAVHNLFEFHVDAGARARGSRRSMLESVGRYLNPAGFPLDVEVRYGYEPPAGPYTQAEVRALHEWSRSQGDAGRNADARMILALGLGAGLRASEIMSTVGSHVTREGEAVIVLPRGYRNTGPRHTVVTADFEEDVLRRAEQVGQDGHLFRPDSENRTTSVLTTFMKRTHADRRIRPDTRRLRSTWIVDHILEGLPAAVIVEMAGLADLQHYRAWVQRAGAERASLYVERSRRLGQVHGLPPERKG</sequence>
<dbReference type="GO" id="GO:0003677">
    <property type="term" value="F:DNA binding"/>
    <property type="evidence" value="ECO:0007669"/>
    <property type="project" value="InterPro"/>
</dbReference>